<comment type="caution">
    <text evidence="1">The sequence shown here is derived from an EMBL/GenBank/DDBJ whole genome shotgun (WGS) entry which is preliminary data.</text>
</comment>
<evidence type="ECO:0000313" key="1">
    <source>
        <dbReference type="EMBL" id="GME81292.1"/>
    </source>
</evidence>
<reference evidence="1" key="1">
    <citation type="submission" date="2023-04" db="EMBL/GenBank/DDBJ databases">
        <title>Ambrosiozyma monospora NBRC 10751.</title>
        <authorList>
            <person name="Ichikawa N."/>
            <person name="Sato H."/>
            <person name="Tonouchi N."/>
        </authorList>
    </citation>
    <scope>NUCLEOTIDE SEQUENCE</scope>
    <source>
        <strain evidence="1">NBRC 10751</strain>
    </source>
</reference>
<dbReference type="Proteomes" id="UP001165064">
    <property type="component" value="Unassembled WGS sequence"/>
</dbReference>
<organism evidence="1 2">
    <name type="scientific">Ambrosiozyma monospora</name>
    <name type="common">Yeast</name>
    <name type="synonym">Endomycopsis monosporus</name>
    <dbReference type="NCBI Taxonomy" id="43982"/>
    <lineage>
        <taxon>Eukaryota</taxon>
        <taxon>Fungi</taxon>
        <taxon>Dikarya</taxon>
        <taxon>Ascomycota</taxon>
        <taxon>Saccharomycotina</taxon>
        <taxon>Pichiomycetes</taxon>
        <taxon>Pichiales</taxon>
        <taxon>Pichiaceae</taxon>
        <taxon>Ambrosiozyma</taxon>
    </lineage>
</organism>
<sequence>MYFKIYRYRRTNSFSNKSVESSYSTRSSETNNNNTFTSSFTSARKLVENRNIQNQKSSIVGSSFGHSGSNINNVSTQNKDINYRNENNTTISLLETTMETVIAMMMTLIQMRAKLETKWHTLDSDMLVMMIMMMMIFPRSVSIDDIGIVDIEPNYDYDDGDDGDDGCDSYSNDSGNDYCDGDGGCDDYDDDYDDDGYDDYDDYDDGYY</sequence>
<evidence type="ECO:0000313" key="2">
    <source>
        <dbReference type="Proteomes" id="UP001165064"/>
    </source>
</evidence>
<protein>
    <submittedName>
        <fullName evidence="1">Unnamed protein product</fullName>
    </submittedName>
</protein>
<accession>A0ACB5T518</accession>
<name>A0ACB5T518_AMBMO</name>
<dbReference type="EMBL" id="BSXS01003444">
    <property type="protein sequence ID" value="GME81292.1"/>
    <property type="molecule type" value="Genomic_DNA"/>
</dbReference>
<keyword evidence="2" id="KW-1185">Reference proteome</keyword>
<proteinExistence type="predicted"/>
<gene>
    <name evidence="1" type="ORF">Amon02_000485500</name>
</gene>